<dbReference type="AlphaFoldDB" id="A0A1L9RCC8"/>
<proteinExistence type="predicted"/>
<dbReference type="InterPro" id="IPR039437">
    <property type="entry name" value="FrzH/put_lumazine-bd"/>
</dbReference>
<sequence length="146" mass="15701">MANIESVSPSVYEEVYEIAEQFVKGLYSSNSKNVAPLFHPKAVVFGDLGGNEYLNGSLLKKFELVDAGLPPNMTAQFTIIGLTNTTAVIKVEKGTGRGFDGSDFVTMIRKDGKWLIVSKVFDGYSGWFTGPPKAALCGSCYGGCRA</sequence>
<dbReference type="GeneID" id="63754963"/>
<dbReference type="OrthoDB" id="3794857at2759"/>
<dbReference type="InterPro" id="IPR032710">
    <property type="entry name" value="NTF2-like_dom_sf"/>
</dbReference>
<dbReference type="Gene3D" id="3.10.450.50">
    <property type="match status" value="1"/>
</dbReference>
<evidence type="ECO:0008006" key="3">
    <source>
        <dbReference type="Google" id="ProtNLM"/>
    </source>
</evidence>
<dbReference type="Pfam" id="PF12893">
    <property type="entry name" value="Lumazine_bd_2"/>
    <property type="match status" value="1"/>
</dbReference>
<dbReference type="RefSeq" id="XP_040686266.1">
    <property type="nucleotide sequence ID" value="XM_040839115.1"/>
</dbReference>
<dbReference type="Proteomes" id="UP000184383">
    <property type="component" value="Unassembled WGS sequence"/>
</dbReference>
<evidence type="ECO:0000313" key="2">
    <source>
        <dbReference type="Proteomes" id="UP000184383"/>
    </source>
</evidence>
<accession>A0A1L9RCC8</accession>
<organism evidence="1 2">
    <name type="scientific">Aspergillus wentii DTO 134E9</name>
    <dbReference type="NCBI Taxonomy" id="1073089"/>
    <lineage>
        <taxon>Eukaryota</taxon>
        <taxon>Fungi</taxon>
        <taxon>Dikarya</taxon>
        <taxon>Ascomycota</taxon>
        <taxon>Pezizomycotina</taxon>
        <taxon>Eurotiomycetes</taxon>
        <taxon>Eurotiomycetidae</taxon>
        <taxon>Eurotiales</taxon>
        <taxon>Aspergillaceae</taxon>
        <taxon>Aspergillus</taxon>
        <taxon>Aspergillus subgen. Cremei</taxon>
    </lineage>
</organism>
<dbReference type="VEuPathDB" id="FungiDB:ASPWEDRAFT_70284"/>
<name>A0A1L9RCC8_ASPWE</name>
<gene>
    <name evidence="1" type="ORF">ASPWEDRAFT_70284</name>
</gene>
<protein>
    <recommendedName>
        <fullName evidence="3">DUF4440 domain-containing protein</fullName>
    </recommendedName>
</protein>
<keyword evidence="2" id="KW-1185">Reference proteome</keyword>
<dbReference type="EMBL" id="KV878214">
    <property type="protein sequence ID" value="OJJ32589.1"/>
    <property type="molecule type" value="Genomic_DNA"/>
</dbReference>
<evidence type="ECO:0000313" key="1">
    <source>
        <dbReference type="EMBL" id="OJJ32589.1"/>
    </source>
</evidence>
<reference evidence="2" key="1">
    <citation type="journal article" date="2017" name="Genome Biol.">
        <title>Comparative genomics reveals high biological diversity and specific adaptations in the industrially and medically important fungal genus Aspergillus.</title>
        <authorList>
            <person name="de Vries R.P."/>
            <person name="Riley R."/>
            <person name="Wiebenga A."/>
            <person name="Aguilar-Osorio G."/>
            <person name="Amillis S."/>
            <person name="Uchima C.A."/>
            <person name="Anderluh G."/>
            <person name="Asadollahi M."/>
            <person name="Askin M."/>
            <person name="Barry K."/>
            <person name="Battaglia E."/>
            <person name="Bayram O."/>
            <person name="Benocci T."/>
            <person name="Braus-Stromeyer S.A."/>
            <person name="Caldana C."/>
            <person name="Canovas D."/>
            <person name="Cerqueira G.C."/>
            <person name="Chen F."/>
            <person name="Chen W."/>
            <person name="Choi C."/>
            <person name="Clum A."/>
            <person name="Dos Santos R.A."/>
            <person name="Damasio A.R."/>
            <person name="Diallinas G."/>
            <person name="Emri T."/>
            <person name="Fekete E."/>
            <person name="Flipphi M."/>
            <person name="Freyberg S."/>
            <person name="Gallo A."/>
            <person name="Gournas C."/>
            <person name="Habgood R."/>
            <person name="Hainaut M."/>
            <person name="Harispe M.L."/>
            <person name="Henrissat B."/>
            <person name="Hilden K.S."/>
            <person name="Hope R."/>
            <person name="Hossain A."/>
            <person name="Karabika E."/>
            <person name="Karaffa L."/>
            <person name="Karanyi Z."/>
            <person name="Krasevec N."/>
            <person name="Kuo A."/>
            <person name="Kusch H."/>
            <person name="LaButti K."/>
            <person name="Lagendijk E.L."/>
            <person name="Lapidus A."/>
            <person name="Levasseur A."/>
            <person name="Lindquist E."/>
            <person name="Lipzen A."/>
            <person name="Logrieco A.F."/>
            <person name="MacCabe A."/>
            <person name="Maekelae M.R."/>
            <person name="Malavazi I."/>
            <person name="Melin P."/>
            <person name="Meyer V."/>
            <person name="Mielnichuk N."/>
            <person name="Miskei M."/>
            <person name="Molnar A.P."/>
            <person name="Mule G."/>
            <person name="Ngan C.Y."/>
            <person name="Orejas M."/>
            <person name="Orosz E."/>
            <person name="Ouedraogo J.P."/>
            <person name="Overkamp K.M."/>
            <person name="Park H.-S."/>
            <person name="Perrone G."/>
            <person name="Piumi F."/>
            <person name="Punt P.J."/>
            <person name="Ram A.F."/>
            <person name="Ramon A."/>
            <person name="Rauscher S."/>
            <person name="Record E."/>
            <person name="Riano-Pachon D.M."/>
            <person name="Robert V."/>
            <person name="Roehrig J."/>
            <person name="Ruller R."/>
            <person name="Salamov A."/>
            <person name="Salih N.S."/>
            <person name="Samson R.A."/>
            <person name="Sandor E."/>
            <person name="Sanguinetti M."/>
            <person name="Schuetze T."/>
            <person name="Sepcic K."/>
            <person name="Shelest E."/>
            <person name="Sherlock G."/>
            <person name="Sophianopoulou V."/>
            <person name="Squina F.M."/>
            <person name="Sun H."/>
            <person name="Susca A."/>
            <person name="Todd R.B."/>
            <person name="Tsang A."/>
            <person name="Unkles S.E."/>
            <person name="van de Wiele N."/>
            <person name="van Rossen-Uffink D."/>
            <person name="Oliveira J.V."/>
            <person name="Vesth T.C."/>
            <person name="Visser J."/>
            <person name="Yu J.-H."/>
            <person name="Zhou M."/>
            <person name="Andersen M.R."/>
            <person name="Archer D.B."/>
            <person name="Baker S.E."/>
            <person name="Benoit I."/>
            <person name="Brakhage A.A."/>
            <person name="Braus G.H."/>
            <person name="Fischer R."/>
            <person name="Frisvad J.C."/>
            <person name="Goldman G.H."/>
            <person name="Houbraken J."/>
            <person name="Oakley B."/>
            <person name="Pocsi I."/>
            <person name="Scazzocchio C."/>
            <person name="Seiboth B."/>
            <person name="vanKuyk P.A."/>
            <person name="Wortman J."/>
            <person name="Dyer P.S."/>
            <person name="Grigoriev I.V."/>
        </authorList>
    </citation>
    <scope>NUCLEOTIDE SEQUENCE [LARGE SCALE GENOMIC DNA]</scope>
    <source>
        <strain evidence="2">DTO 134E9</strain>
    </source>
</reference>
<dbReference type="SUPFAM" id="SSF54427">
    <property type="entry name" value="NTF2-like"/>
    <property type="match status" value="1"/>
</dbReference>